<accession>A0ABU3QHZ6</accession>
<dbReference type="RefSeq" id="WP_315877466.1">
    <property type="nucleotide sequence ID" value="NZ_JAWCTQ010000009.1"/>
</dbReference>
<feature type="compositionally biased region" description="Basic and acidic residues" evidence="1">
    <location>
        <begin position="128"/>
        <end position="151"/>
    </location>
</feature>
<feature type="region of interest" description="Disordered" evidence="1">
    <location>
        <begin position="88"/>
        <end position="151"/>
    </location>
</feature>
<protein>
    <submittedName>
        <fullName evidence="2">Uncharacterized protein</fullName>
    </submittedName>
</protein>
<evidence type="ECO:0000313" key="2">
    <source>
        <dbReference type="EMBL" id="MDT9682381.1"/>
    </source>
</evidence>
<keyword evidence="3" id="KW-1185">Reference proteome</keyword>
<comment type="caution">
    <text evidence="2">The sequence shown here is derived from an EMBL/GenBank/DDBJ whole genome shotgun (WGS) entry which is preliminary data.</text>
</comment>
<sequence>MLTSKLAADSTAWNACTAACGGTMCPRSLSDEHVTLRLDGDLLHTTVVNGLPLIPEAPRDELRAVRSSAFTARRQIAMPQYHETLDALSPPADRCVPAGAGHGDHAAAPPPLQLAEARGSRTPRSGGHRGDARFGRRPQLRPDPDPLVRQT</sequence>
<evidence type="ECO:0000313" key="3">
    <source>
        <dbReference type="Proteomes" id="UP001250181"/>
    </source>
</evidence>
<evidence type="ECO:0000256" key="1">
    <source>
        <dbReference type="SAM" id="MobiDB-lite"/>
    </source>
</evidence>
<gene>
    <name evidence="2" type="ORF">RND61_09905</name>
</gene>
<organism evidence="2 3">
    <name type="scientific">Streptomyces tamarix</name>
    <dbReference type="NCBI Taxonomy" id="3078565"/>
    <lineage>
        <taxon>Bacteria</taxon>
        <taxon>Bacillati</taxon>
        <taxon>Actinomycetota</taxon>
        <taxon>Actinomycetes</taxon>
        <taxon>Kitasatosporales</taxon>
        <taxon>Streptomycetaceae</taxon>
        <taxon>Streptomyces</taxon>
    </lineage>
</organism>
<name>A0ABU3QHZ6_9ACTN</name>
<dbReference type="EMBL" id="JAWCTQ010000009">
    <property type="protein sequence ID" value="MDT9682381.1"/>
    <property type="molecule type" value="Genomic_DNA"/>
</dbReference>
<proteinExistence type="predicted"/>
<reference evidence="2 3" key="1">
    <citation type="submission" date="2023-09" db="EMBL/GenBank/DDBJ databases">
        <title>Streptomyces sp. nov.: A antagonism against Alternaria gaisen Producing Streptochlin, Isolated from Tamarix root soil.</title>
        <authorList>
            <person name="Chen Y."/>
        </authorList>
    </citation>
    <scope>NUCLEOTIDE SEQUENCE [LARGE SCALE GENOMIC DNA]</scope>
    <source>
        <strain evidence="2 3">TRM76323</strain>
    </source>
</reference>
<dbReference type="Proteomes" id="UP001250181">
    <property type="component" value="Unassembled WGS sequence"/>
</dbReference>